<name>A0A6I4IQE0_9SPHI</name>
<accession>A0A6I4IQE0</accession>
<dbReference type="AlphaFoldDB" id="A0A6I4IQE0"/>
<proteinExistence type="predicted"/>
<evidence type="ECO:0000256" key="1">
    <source>
        <dbReference type="SAM" id="Phobius"/>
    </source>
</evidence>
<keyword evidence="3" id="KW-1185">Reference proteome</keyword>
<dbReference type="Proteomes" id="UP000434850">
    <property type="component" value="Unassembled WGS sequence"/>
</dbReference>
<evidence type="ECO:0008006" key="4">
    <source>
        <dbReference type="Google" id="ProtNLM"/>
    </source>
</evidence>
<reference evidence="2 3" key="1">
    <citation type="submission" date="2019-12" db="EMBL/GenBank/DDBJ databases">
        <title>Mucilaginibacter sp. HME9299 genome sequencing and assembly.</title>
        <authorList>
            <person name="Kang H."/>
            <person name="Kim H."/>
            <person name="Joh K."/>
        </authorList>
    </citation>
    <scope>NUCLEOTIDE SEQUENCE [LARGE SCALE GENOMIC DNA]</scope>
    <source>
        <strain evidence="2 3">HME9299</strain>
    </source>
</reference>
<dbReference type="RefSeq" id="WP_157540755.1">
    <property type="nucleotide sequence ID" value="NZ_WQLA01000002.1"/>
</dbReference>
<feature type="transmembrane region" description="Helical" evidence="1">
    <location>
        <begin position="39"/>
        <end position="56"/>
    </location>
</feature>
<dbReference type="PROSITE" id="PS51257">
    <property type="entry name" value="PROKAR_LIPOPROTEIN"/>
    <property type="match status" value="1"/>
</dbReference>
<protein>
    <recommendedName>
        <fullName evidence="4">Stationary phase survival protein SurE</fullName>
    </recommendedName>
</protein>
<feature type="transmembrane region" description="Helical" evidence="1">
    <location>
        <begin position="68"/>
        <end position="84"/>
    </location>
</feature>
<gene>
    <name evidence="2" type="ORF">GO816_07645</name>
</gene>
<sequence>MFSKNSLPLGILAGCILPGIAWLIFEGMYKGTVIMNRPAMPYLIAIGLNLLLIRILHSKGAEDTGRGIMLASFICMVLVVIFKIRL</sequence>
<evidence type="ECO:0000313" key="3">
    <source>
        <dbReference type="Proteomes" id="UP000434850"/>
    </source>
</evidence>
<feature type="transmembrane region" description="Helical" evidence="1">
    <location>
        <begin position="6"/>
        <end position="27"/>
    </location>
</feature>
<dbReference type="EMBL" id="WQLA01000002">
    <property type="protein sequence ID" value="MVN90994.1"/>
    <property type="molecule type" value="Genomic_DNA"/>
</dbReference>
<evidence type="ECO:0000313" key="2">
    <source>
        <dbReference type="EMBL" id="MVN90994.1"/>
    </source>
</evidence>
<keyword evidence="1" id="KW-0812">Transmembrane</keyword>
<comment type="caution">
    <text evidence="2">The sequence shown here is derived from an EMBL/GenBank/DDBJ whole genome shotgun (WGS) entry which is preliminary data.</text>
</comment>
<keyword evidence="1" id="KW-0472">Membrane</keyword>
<organism evidence="2 3">
    <name type="scientific">Mucilaginibacter aquatilis</name>
    <dbReference type="NCBI Taxonomy" id="1517760"/>
    <lineage>
        <taxon>Bacteria</taxon>
        <taxon>Pseudomonadati</taxon>
        <taxon>Bacteroidota</taxon>
        <taxon>Sphingobacteriia</taxon>
        <taxon>Sphingobacteriales</taxon>
        <taxon>Sphingobacteriaceae</taxon>
        <taxon>Mucilaginibacter</taxon>
    </lineage>
</organism>
<keyword evidence="1" id="KW-1133">Transmembrane helix</keyword>
<dbReference type="OrthoDB" id="797879at2"/>